<dbReference type="EMBL" id="JAAGVX010000002">
    <property type="protein sequence ID" value="NEM93221.1"/>
    <property type="molecule type" value="Genomic_DNA"/>
</dbReference>
<comment type="caution">
    <text evidence="1">The sequence shown here is derived from an EMBL/GenBank/DDBJ whole genome shotgun (WGS) entry which is preliminary data.</text>
</comment>
<reference evidence="1" key="1">
    <citation type="submission" date="2020-02" db="EMBL/GenBank/DDBJ databases">
        <title>Genome Announcements.</title>
        <authorList>
            <person name="Abdulabbas H.T."/>
            <person name="Bunyan I.A."/>
            <person name="Abdul-Lateef L.A."/>
        </authorList>
    </citation>
    <scope>NUCLEOTIDE SEQUENCE</scope>
    <source>
        <strain evidence="1">NAG1</strain>
    </source>
</reference>
<dbReference type="AlphaFoldDB" id="A0A6B3LHR6"/>
<organism evidence="1">
    <name type="scientific">Vibrio cholerae</name>
    <dbReference type="NCBI Taxonomy" id="666"/>
    <lineage>
        <taxon>Bacteria</taxon>
        <taxon>Pseudomonadati</taxon>
        <taxon>Pseudomonadota</taxon>
        <taxon>Gammaproteobacteria</taxon>
        <taxon>Vibrionales</taxon>
        <taxon>Vibrionaceae</taxon>
        <taxon>Vibrio</taxon>
    </lineage>
</organism>
<evidence type="ECO:0000313" key="1">
    <source>
        <dbReference type="EMBL" id="NEM93221.1"/>
    </source>
</evidence>
<sequence>MSINFDVVITSDDYSVDMNSGLDTLKGASEATRQIATTILEARVPERLSSESKVRTNLKKSFKGSFGQQFSIDIYDLEVKKRFNKIGKQAFVELISYFINEALYQESLELSPKAKHVLKDLGIELEEKLIKQLQKSSLDHLHTISNNFNQDVKLRYRQSREQQTILAKVDRATHATLQPRTDKTQRNITASITRLNINTGNGRLQIQGADETVAFGFPATRKYLELKAASKTPFSENLHTNNGKPRDEWETLKLRVHTQTTNTGRIIKYIIEGIIDA</sequence>
<protein>
    <submittedName>
        <fullName evidence="1">Uncharacterized protein</fullName>
    </submittedName>
</protein>
<name>A0A6B3LHR6_VIBCL</name>
<dbReference type="RefSeq" id="WP_088131331.1">
    <property type="nucleotide sequence ID" value="NZ_BLSN01000002.1"/>
</dbReference>
<gene>
    <name evidence="1" type="ORF">G3T61_03340</name>
</gene>
<proteinExistence type="predicted"/>
<accession>A0A6B3LHR6</accession>